<feature type="signal peptide" evidence="1">
    <location>
        <begin position="1"/>
        <end position="19"/>
    </location>
</feature>
<sequence length="213" mass="23293">MKYSIAALVLGFFAALSVAAPAPTPAEDDVDVNPNQVYLEGITYAGSGCNAGSVAISKTQGSRTLTLAFDNYFVSIGPGVPFTNRRKNCNLNIKLHYPGGYQYTLYQVDYIGYTNLEAGVTANRQSTYWFAGFRNQRATFQTTWKGPYVNNYAFRDVIGHDAWVWSPCGASTILNIDAQLALANNPTTASGFTDPGTIEPNVKAIYGLRWKRC</sequence>
<accession>A0A3N4J6V8</accession>
<evidence type="ECO:0008006" key="4">
    <source>
        <dbReference type="Google" id="ProtNLM"/>
    </source>
</evidence>
<evidence type="ECO:0000313" key="3">
    <source>
        <dbReference type="Proteomes" id="UP000276215"/>
    </source>
</evidence>
<keyword evidence="3" id="KW-1185">Reference proteome</keyword>
<dbReference type="PANTHER" id="PTHR38847">
    <property type="match status" value="1"/>
</dbReference>
<dbReference type="InterPro" id="IPR025649">
    <property type="entry name" value="DUF4360"/>
</dbReference>
<proteinExistence type="predicted"/>
<evidence type="ECO:0000256" key="1">
    <source>
        <dbReference type="SAM" id="SignalP"/>
    </source>
</evidence>
<dbReference type="Pfam" id="PF14273">
    <property type="entry name" value="DUF4360"/>
    <property type="match status" value="1"/>
</dbReference>
<evidence type="ECO:0000313" key="2">
    <source>
        <dbReference type="EMBL" id="RPA93916.1"/>
    </source>
</evidence>
<dbReference type="PANTHER" id="PTHR38847:SF1">
    <property type="entry name" value="PSEUDOURIDINE SYNTHASE RSUA_RLUA-LIKE DOMAIN-CONTAINING PROTEIN"/>
    <property type="match status" value="1"/>
</dbReference>
<name>A0A3N4J6V8_9PEZI</name>
<dbReference type="OrthoDB" id="152248at2759"/>
<protein>
    <recommendedName>
        <fullName evidence="4">Secreted protein</fullName>
    </recommendedName>
</protein>
<dbReference type="AlphaFoldDB" id="A0A3N4J6V8"/>
<gene>
    <name evidence="2" type="ORF">L873DRAFT_1815262</name>
</gene>
<dbReference type="Proteomes" id="UP000276215">
    <property type="component" value="Unassembled WGS sequence"/>
</dbReference>
<reference evidence="2 3" key="1">
    <citation type="journal article" date="2018" name="Nat. Ecol. Evol.">
        <title>Pezizomycetes genomes reveal the molecular basis of ectomycorrhizal truffle lifestyle.</title>
        <authorList>
            <person name="Murat C."/>
            <person name="Payen T."/>
            <person name="Noel B."/>
            <person name="Kuo A."/>
            <person name="Morin E."/>
            <person name="Chen J."/>
            <person name="Kohler A."/>
            <person name="Krizsan K."/>
            <person name="Balestrini R."/>
            <person name="Da Silva C."/>
            <person name="Montanini B."/>
            <person name="Hainaut M."/>
            <person name="Levati E."/>
            <person name="Barry K.W."/>
            <person name="Belfiori B."/>
            <person name="Cichocki N."/>
            <person name="Clum A."/>
            <person name="Dockter R.B."/>
            <person name="Fauchery L."/>
            <person name="Guy J."/>
            <person name="Iotti M."/>
            <person name="Le Tacon F."/>
            <person name="Lindquist E.A."/>
            <person name="Lipzen A."/>
            <person name="Malagnac F."/>
            <person name="Mello A."/>
            <person name="Molinier V."/>
            <person name="Miyauchi S."/>
            <person name="Poulain J."/>
            <person name="Riccioni C."/>
            <person name="Rubini A."/>
            <person name="Sitrit Y."/>
            <person name="Splivallo R."/>
            <person name="Traeger S."/>
            <person name="Wang M."/>
            <person name="Zifcakova L."/>
            <person name="Wipf D."/>
            <person name="Zambonelli A."/>
            <person name="Paolocci F."/>
            <person name="Nowrousian M."/>
            <person name="Ottonello S."/>
            <person name="Baldrian P."/>
            <person name="Spatafora J.W."/>
            <person name="Henrissat B."/>
            <person name="Nagy L.G."/>
            <person name="Aury J.M."/>
            <person name="Wincker P."/>
            <person name="Grigoriev I.V."/>
            <person name="Bonfante P."/>
            <person name="Martin F.M."/>
        </authorList>
    </citation>
    <scope>NUCLEOTIDE SEQUENCE [LARGE SCALE GENOMIC DNA]</scope>
    <source>
        <strain evidence="2 3">120613-1</strain>
    </source>
</reference>
<feature type="chain" id="PRO_5017936761" description="Secreted protein" evidence="1">
    <location>
        <begin position="20"/>
        <end position="213"/>
    </location>
</feature>
<dbReference type="STRING" id="1336337.A0A3N4J6V8"/>
<keyword evidence="1" id="KW-0732">Signal</keyword>
<dbReference type="EMBL" id="ML120445">
    <property type="protein sequence ID" value="RPA93916.1"/>
    <property type="molecule type" value="Genomic_DNA"/>
</dbReference>
<organism evidence="2 3">
    <name type="scientific">Choiromyces venosus 120613-1</name>
    <dbReference type="NCBI Taxonomy" id="1336337"/>
    <lineage>
        <taxon>Eukaryota</taxon>
        <taxon>Fungi</taxon>
        <taxon>Dikarya</taxon>
        <taxon>Ascomycota</taxon>
        <taxon>Pezizomycotina</taxon>
        <taxon>Pezizomycetes</taxon>
        <taxon>Pezizales</taxon>
        <taxon>Tuberaceae</taxon>
        <taxon>Choiromyces</taxon>
    </lineage>
</organism>